<proteinExistence type="inferred from homology"/>
<dbReference type="PANTHER" id="PTHR48078:SF6">
    <property type="entry name" value="L-THREONINE DEHYDRATASE CATABOLIC TDCB"/>
    <property type="match status" value="1"/>
</dbReference>
<keyword evidence="6" id="KW-0456">Lyase</keyword>
<evidence type="ECO:0000256" key="6">
    <source>
        <dbReference type="ARBA" id="ARBA00023239"/>
    </source>
</evidence>
<dbReference type="GO" id="GO:0006567">
    <property type="term" value="P:L-threonine catabolic process"/>
    <property type="evidence" value="ECO:0007669"/>
    <property type="project" value="TreeGrafter"/>
</dbReference>
<keyword evidence="11" id="KW-1185">Reference proteome</keyword>
<evidence type="ECO:0000256" key="1">
    <source>
        <dbReference type="ARBA" id="ARBA00001274"/>
    </source>
</evidence>
<dbReference type="OrthoDB" id="9811476at2"/>
<evidence type="ECO:0000256" key="7">
    <source>
        <dbReference type="ARBA" id="ARBA00025527"/>
    </source>
</evidence>
<comment type="similarity">
    <text evidence="3">Belongs to the serine/threonine dehydratase family.</text>
</comment>
<dbReference type="GO" id="GO:0003941">
    <property type="term" value="F:L-serine ammonia-lyase activity"/>
    <property type="evidence" value="ECO:0007669"/>
    <property type="project" value="TreeGrafter"/>
</dbReference>
<protein>
    <recommendedName>
        <fullName evidence="4">threonine ammonia-lyase</fullName>
        <ecNumber evidence="4">4.3.1.19</ecNumber>
    </recommendedName>
    <alternativeName>
        <fullName evidence="8">Threonine deaminase</fullName>
    </alternativeName>
</protein>
<dbReference type="InterPro" id="IPR050147">
    <property type="entry name" value="Ser/Thr_Dehydratase"/>
</dbReference>
<organism evidence="10 11">
    <name type="scientific">Actinopolyspora saharensis</name>
    <dbReference type="NCBI Taxonomy" id="995062"/>
    <lineage>
        <taxon>Bacteria</taxon>
        <taxon>Bacillati</taxon>
        <taxon>Actinomycetota</taxon>
        <taxon>Actinomycetes</taxon>
        <taxon>Actinopolysporales</taxon>
        <taxon>Actinopolysporaceae</taxon>
        <taxon>Actinopolyspora</taxon>
    </lineage>
</organism>
<dbReference type="Proteomes" id="UP000199301">
    <property type="component" value="Unassembled WGS sequence"/>
</dbReference>
<comment type="function">
    <text evidence="7">Catalyzes the anaerobic formation of alpha-ketobutyrate and ammonia from threonine in a two-step reaction. The first step involved a dehydration of threonine and a production of enamine intermediates (aminocrotonate), which tautomerizes to its imine form (iminobutyrate). Both intermediates are unstable and short-lived. The second step is the nonenzymatic hydrolysis of the enamine/imine intermediates to form 2-ketobutyrate and free ammonia. In the low water environment of the cell, the second step is accelerated by RidA.</text>
</comment>
<accession>A0A1H1F179</accession>
<sequence>MQLITHADALAARETLTRQLGTAGPVRTPLLPVPESERDRPLLLKPESLQPIGAFKIRGALHATATLDERTRSRGIVAYSSGNHARAVAYAGRAFDIPTTVVVPRTAPETKVAAARALGAEVVLVEVAEREARAERIAAETGATLIPPFDSPAVIAGQATVGLEIAEDLRSREVPAATVLVPISGGGLISGVGAALAGADARIRLIGVEPLLAADTREGLRAGHRVDWPVAERTRTRADGLTAQPSELTFEHIRTFVDDVVTVTEEEIGEAVGHLATTCGLVAEPSGAVTTAAHRHRSAELPTGTTVAVVSGGNIDSERLISSLAG</sequence>
<dbReference type="Pfam" id="PF00291">
    <property type="entry name" value="PALP"/>
    <property type="match status" value="1"/>
</dbReference>
<dbReference type="EMBL" id="FNKO01000002">
    <property type="protein sequence ID" value="SDQ94196.1"/>
    <property type="molecule type" value="Genomic_DNA"/>
</dbReference>
<reference evidence="11" key="1">
    <citation type="submission" date="2016-10" db="EMBL/GenBank/DDBJ databases">
        <authorList>
            <person name="Varghese N."/>
            <person name="Submissions S."/>
        </authorList>
    </citation>
    <scope>NUCLEOTIDE SEQUENCE [LARGE SCALE GENOMIC DNA]</scope>
    <source>
        <strain evidence="11">DSM 45459</strain>
    </source>
</reference>
<feature type="domain" description="Tryptophan synthase beta chain-like PALP" evidence="9">
    <location>
        <begin position="26"/>
        <end position="312"/>
    </location>
</feature>
<dbReference type="EC" id="4.3.1.19" evidence="4"/>
<dbReference type="RefSeq" id="WP_092524480.1">
    <property type="nucleotide sequence ID" value="NZ_FNKO01000002.1"/>
</dbReference>
<name>A0A1H1F179_9ACTN</name>
<dbReference type="PANTHER" id="PTHR48078">
    <property type="entry name" value="THREONINE DEHYDRATASE, MITOCHONDRIAL-RELATED"/>
    <property type="match status" value="1"/>
</dbReference>
<evidence type="ECO:0000259" key="9">
    <source>
        <dbReference type="Pfam" id="PF00291"/>
    </source>
</evidence>
<dbReference type="SUPFAM" id="SSF53686">
    <property type="entry name" value="Tryptophan synthase beta subunit-like PLP-dependent enzymes"/>
    <property type="match status" value="1"/>
</dbReference>
<dbReference type="CDD" id="cd01562">
    <property type="entry name" value="Thr-dehyd"/>
    <property type="match status" value="1"/>
</dbReference>
<evidence type="ECO:0000256" key="8">
    <source>
        <dbReference type="ARBA" id="ARBA00031427"/>
    </source>
</evidence>
<comment type="catalytic activity">
    <reaction evidence="1">
        <text>L-threonine = 2-oxobutanoate + NH4(+)</text>
        <dbReference type="Rhea" id="RHEA:22108"/>
        <dbReference type="ChEBI" id="CHEBI:16763"/>
        <dbReference type="ChEBI" id="CHEBI:28938"/>
        <dbReference type="ChEBI" id="CHEBI:57926"/>
        <dbReference type="EC" id="4.3.1.19"/>
    </reaction>
</comment>
<keyword evidence="5" id="KW-0663">Pyridoxal phosphate</keyword>
<dbReference type="Gene3D" id="3.40.50.1100">
    <property type="match status" value="2"/>
</dbReference>
<evidence type="ECO:0000256" key="4">
    <source>
        <dbReference type="ARBA" id="ARBA00012096"/>
    </source>
</evidence>
<dbReference type="AlphaFoldDB" id="A0A1H1F179"/>
<evidence type="ECO:0000256" key="5">
    <source>
        <dbReference type="ARBA" id="ARBA00022898"/>
    </source>
</evidence>
<dbReference type="GO" id="GO:0009097">
    <property type="term" value="P:isoleucine biosynthetic process"/>
    <property type="evidence" value="ECO:0007669"/>
    <property type="project" value="TreeGrafter"/>
</dbReference>
<evidence type="ECO:0000256" key="3">
    <source>
        <dbReference type="ARBA" id="ARBA00010869"/>
    </source>
</evidence>
<dbReference type="GO" id="GO:0004794">
    <property type="term" value="F:threonine deaminase activity"/>
    <property type="evidence" value="ECO:0007669"/>
    <property type="project" value="UniProtKB-EC"/>
</dbReference>
<dbReference type="GO" id="GO:0006565">
    <property type="term" value="P:L-serine catabolic process"/>
    <property type="evidence" value="ECO:0007669"/>
    <property type="project" value="TreeGrafter"/>
</dbReference>
<evidence type="ECO:0000313" key="11">
    <source>
        <dbReference type="Proteomes" id="UP000199301"/>
    </source>
</evidence>
<dbReference type="InterPro" id="IPR036052">
    <property type="entry name" value="TrpB-like_PALP_sf"/>
</dbReference>
<dbReference type="InterPro" id="IPR001926">
    <property type="entry name" value="TrpB-like_PALP"/>
</dbReference>
<comment type="cofactor">
    <cofactor evidence="2">
        <name>pyridoxal 5'-phosphate</name>
        <dbReference type="ChEBI" id="CHEBI:597326"/>
    </cofactor>
</comment>
<evidence type="ECO:0000256" key="2">
    <source>
        <dbReference type="ARBA" id="ARBA00001933"/>
    </source>
</evidence>
<dbReference type="STRING" id="995062.SAMN04489718_2764"/>
<dbReference type="FunFam" id="3.40.50.1100:FF:000005">
    <property type="entry name" value="Threonine dehydratase catabolic"/>
    <property type="match status" value="1"/>
</dbReference>
<evidence type="ECO:0000313" key="10">
    <source>
        <dbReference type="EMBL" id="SDQ94196.1"/>
    </source>
</evidence>
<gene>
    <name evidence="10" type="ORF">SAMN04489718_2764</name>
</gene>